<dbReference type="RefSeq" id="WP_157176356.1">
    <property type="nucleotide sequence ID" value="NZ_BMJP01000004.1"/>
</dbReference>
<sequence>MIRILAPVLILFGTAALAQTSTGLAGLDTSGPIDVTSDSGTLASRDGRAVLNGNVRVVQGNLKLTSDRATITYLTVAGNPQIQRLDASGGVTVTAPTETARSQFAIYDLNKRVITMLGGVVLTRQGGNQVRSQRLVYDLTSGRANVDGGAQGGRVTGRFTVPDRK</sequence>
<accession>A0A7W9F452</accession>
<organism evidence="4 5">
    <name type="scientific">Sphingomonas prati</name>
    <dbReference type="NCBI Taxonomy" id="1843237"/>
    <lineage>
        <taxon>Bacteria</taxon>
        <taxon>Pseudomonadati</taxon>
        <taxon>Pseudomonadota</taxon>
        <taxon>Alphaproteobacteria</taxon>
        <taxon>Sphingomonadales</taxon>
        <taxon>Sphingomonadaceae</taxon>
        <taxon>Sphingomonas</taxon>
    </lineage>
</organism>
<dbReference type="Gene3D" id="2.60.450.10">
    <property type="entry name" value="Lipopolysaccharide (LPS) transport protein A like domain"/>
    <property type="match status" value="1"/>
</dbReference>
<dbReference type="OrthoDB" id="9811926at2"/>
<dbReference type="GO" id="GO:0017089">
    <property type="term" value="F:glycolipid transfer activity"/>
    <property type="evidence" value="ECO:0007669"/>
    <property type="project" value="TreeGrafter"/>
</dbReference>
<comment type="caution">
    <text evidence="4">The sequence shown here is derived from an EMBL/GenBank/DDBJ whole genome shotgun (WGS) entry which is preliminary data.</text>
</comment>
<feature type="domain" description="Organic solvent tolerance-like N-terminal" evidence="3">
    <location>
        <begin position="35"/>
        <end position="142"/>
    </location>
</feature>
<keyword evidence="1 2" id="KW-0732">Signal</keyword>
<evidence type="ECO:0000259" key="3">
    <source>
        <dbReference type="Pfam" id="PF03968"/>
    </source>
</evidence>
<evidence type="ECO:0000256" key="2">
    <source>
        <dbReference type="SAM" id="SignalP"/>
    </source>
</evidence>
<protein>
    <submittedName>
        <fullName evidence="4">Lipopolysaccharide export system protein LptA</fullName>
    </submittedName>
</protein>
<dbReference type="EMBL" id="JACIJR010000006">
    <property type="protein sequence ID" value="MBB5730145.1"/>
    <property type="molecule type" value="Genomic_DNA"/>
</dbReference>
<dbReference type="GO" id="GO:0009279">
    <property type="term" value="C:cell outer membrane"/>
    <property type="evidence" value="ECO:0007669"/>
    <property type="project" value="TreeGrafter"/>
</dbReference>
<keyword evidence="5" id="KW-1185">Reference proteome</keyword>
<gene>
    <name evidence="4" type="ORF">FHS99_002643</name>
</gene>
<dbReference type="InterPro" id="IPR052037">
    <property type="entry name" value="LPS_export_LptA"/>
</dbReference>
<dbReference type="PANTHER" id="PTHR36504:SF1">
    <property type="entry name" value="LIPOPOLYSACCHARIDE EXPORT SYSTEM PROTEIN LPTA"/>
    <property type="match status" value="1"/>
</dbReference>
<name>A0A7W9F452_9SPHN</name>
<dbReference type="GO" id="GO:0015920">
    <property type="term" value="P:lipopolysaccharide transport"/>
    <property type="evidence" value="ECO:0007669"/>
    <property type="project" value="TreeGrafter"/>
</dbReference>
<feature type="chain" id="PRO_5031479449" evidence="2">
    <location>
        <begin position="19"/>
        <end position="165"/>
    </location>
</feature>
<dbReference type="Proteomes" id="UP000546701">
    <property type="component" value="Unassembled WGS sequence"/>
</dbReference>
<feature type="signal peptide" evidence="2">
    <location>
        <begin position="1"/>
        <end position="18"/>
    </location>
</feature>
<evidence type="ECO:0000256" key="1">
    <source>
        <dbReference type="ARBA" id="ARBA00022729"/>
    </source>
</evidence>
<dbReference type="PANTHER" id="PTHR36504">
    <property type="entry name" value="LIPOPOLYSACCHARIDE EXPORT SYSTEM PROTEIN LPTA"/>
    <property type="match status" value="1"/>
</dbReference>
<dbReference type="InterPro" id="IPR005653">
    <property type="entry name" value="OstA-like_N"/>
</dbReference>
<dbReference type="AlphaFoldDB" id="A0A7W9F452"/>
<evidence type="ECO:0000313" key="4">
    <source>
        <dbReference type="EMBL" id="MBB5730145.1"/>
    </source>
</evidence>
<dbReference type="Pfam" id="PF03968">
    <property type="entry name" value="LptD_N"/>
    <property type="match status" value="1"/>
</dbReference>
<proteinExistence type="predicted"/>
<reference evidence="4 5" key="1">
    <citation type="submission" date="2020-08" db="EMBL/GenBank/DDBJ databases">
        <title>Genomic Encyclopedia of Type Strains, Phase IV (KMG-IV): sequencing the most valuable type-strain genomes for metagenomic binning, comparative biology and taxonomic classification.</title>
        <authorList>
            <person name="Goeker M."/>
        </authorList>
    </citation>
    <scope>NUCLEOTIDE SEQUENCE [LARGE SCALE GENOMIC DNA]</scope>
    <source>
        <strain evidence="4 5">DSM 103336</strain>
    </source>
</reference>
<dbReference type="GO" id="GO:0030288">
    <property type="term" value="C:outer membrane-bounded periplasmic space"/>
    <property type="evidence" value="ECO:0007669"/>
    <property type="project" value="TreeGrafter"/>
</dbReference>
<evidence type="ECO:0000313" key="5">
    <source>
        <dbReference type="Proteomes" id="UP000546701"/>
    </source>
</evidence>